<evidence type="ECO:0000313" key="2">
    <source>
        <dbReference type="EMBL" id="KAF9325085.1"/>
    </source>
</evidence>
<accession>A0A9P5SE70</accession>
<sequence length="434" mass="48609">MIGIPMTSASPTMALPISHEDYSRGVQACYFPGSGLGGTFLEYLYNSTGMDIAKDCIEVYKYIATNYTEQKEIWMFGLSRGSYTVRLVGGMINNCGIIKTGTHTERTIDSLCNDVYEIYRSPFPENRPNGSSSLEFRRCVSHHVSTPIKFMGLLDTVGAMGVPKLDAGIGWTFPEFYDLKISSEIEKVYHACAIHDRLWIFQPCRAFRKPIPNKPWFKVHERWFPGCHYDLGRQRFRFFPNGKDIIQRTIAWAFHPLDKVIKPNKVLADLVLKWMLESINTEDPHGNVILNIDNRIRNLIGAIENGHDTGSGDVYDRILEYGPGGKLFAVGAKMADAAVAFLDVASTDKLGTALRNFFGLGLIIGTIAETKNRRIEDVNAVVTRYDEASNMIGDQSIETLAGINTNRYPSSTFGNFQKYLSAMQVDFSPGSIPF</sequence>
<dbReference type="AlphaFoldDB" id="A0A9P5SE70"/>
<organism evidence="2 3">
    <name type="scientific">Podila minutissima</name>
    <dbReference type="NCBI Taxonomy" id="64525"/>
    <lineage>
        <taxon>Eukaryota</taxon>
        <taxon>Fungi</taxon>
        <taxon>Fungi incertae sedis</taxon>
        <taxon>Mucoromycota</taxon>
        <taxon>Mortierellomycotina</taxon>
        <taxon>Mortierellomycetes</taxon>
        <taxon>Mortierellales</taxon>
        <taxon>Mortierellaceae</taxon>
        <taxon>Podila</taxon>
    </lineage>
</organism>
<comment type="caution">
    <text evidence="2">The sequence shown here is derived from an EMBL/GenBank/DDBJ whole genome shotgun (WGS) entry which is preliminary data.</text>
</comment>
<reference evidence="2" key="1">
    <citation type="journal article" date="2020" name="Fungal Divers.">
        <title>Resolving the Mortierellaceae phylogeny through synthesis of multi-gene phylogenetics and phylogenomics.</title>
        <authorList>
            <person name="Vandepol N."/>
            <person name="Liber J."/>
            <person name="Desiro A."/>
            <person name="Na H."/>
            <person name="Kennedy M."/>
            <person name="Barry K."/>
            <person name="Grigoriev I.V."/>
            <person name="Miller A.N."/>
            <person name="O'Donnell K."/>
            <person name="Stajich J.E."/>
            <person name="Bonito G."/>
        </authorList>
    </citation>
    <scope>NUCLEOTIDE SEQUENCE</scope>
    <source>
        <strain evidence="2">NVP1</strain>
    </source>
</reference>
<dbReference type="Proteomes" id="UP000696485">
    <property type="component" value="Unassembled WGS sequence"/>
</dbReference>
<keyword evidence="3" id="KW-1185">Reference proteome</keyword>
<dbReference type="Pfam" id="PF09994">
    <property type="entry name" value="T6SS_Tle1-like_cat"/>
    <property type="match status" value="1"/>
</dbReference>
<dbReference type="PANTHER" id="PTHR33840">
    <property type="match status" value="1"/>
</dbReference>
<gene>
    <name evidence="2" type="ORF">BG006_011416</name>
</gene>
<proteinExistence type="predicted"/>
<protein>
    <recommendedName>
        <fullName evidence="1">T6SS Phospholipase effector Tle1-like catalytic domain-containing protein</fullName>
    </recommendedName>
</protein>
<dbReference type="EMBL" id="JAAAUY010000980">
    <property type="protein sequence ID" value="KAF9325085.1"/>
    <property type="molecule type" value="Genomic_DNA"/>
</dbReference>
<feature type="domain" description="T6SS Phospholipase effector Tle1-like catalytic" evidence="1">
    <location>
        <begin position="27"/>
        <end position="277"/>
    </location>
</feature>
<evidence type="ECO:0000313" key="3">
    <source>
        <dbReference type="Proteomes" id="UP000696485"/>
    </source>
</evidence>
<evidence type="ECO:0000259" key="1">
    <source>
        <dbReference type="Pfam" id="PF09994"/>
    </source>
</evidence>
<dbReference type="InterPro" id="IPR018712">
    <property type="entry name" value="Tle1-like_cat"/>
</dbReference>
<name>A0A9P5SE70_9FUNG</name>
<dbReference type="PANTHER" id="PTHR33840:SF16">
    <property type="entry name" value="DUF2235 DOMAIN-CONTAINING PROTEIN"/>
    <property type="match status" value="1"/>
</dbReference>